<evidence type="ECO:0000313" key="2">
    <source>
        <dbReference type="Proteomes" id="UP000298030"/>
    </source>
</evidence>
<reference evidence="1 2" key="1">
    <citation type="journal article" date="2019" name="Nat. Ecol. Evol.">
        <title>Megaphylogeny resolves global patterns of mushroom evolution.</title>
        <authorList>
            <person name="Varga T."/>
            <person name="Krizsan K."/>
            <person name="Foldi C."/>
            <person name="Dima B."/>
            <person name="Sanchez-Garcia M."/>
            <person name="Sanchez-Ramirez S."/>
            <person name="Szollosi G.J."/>
            <person name="Szarkandi J.G."/>
            <person name="Papp V."/>
            <person name="Albert L."/>
            <person name="Andreopoulos W."/>
            <person name="Angelini C."/>
            <person name="Antonin V."/>
            <person name="Barry K.W."/>
            <person name="Bougher N.L."/>
            <person name="Buchanan P."/>
            <person name="Buyck B."/>
            <person name="Bense V."/>
            <person name="Catcheside P."/>
            <person name="Chovatia M."/>
            <person name="Cooper J."/>
            <person name="Damon W."/>
            <person name="Desjardin D."/>
            <person name="Finy P."/>
            <person name="Geml J."/>
            <person name="Haridas S."/>
            <person name="Hughes K."/>
            <person name="Justo A."/>
            <person name="Karasinski D."/>
            <person name="Kautmanova I."/>
            <person name="Kiss B."/>
            <person name="Kocsube S."/>
            <person name="Kotiranta H."/>
            <person name="LaButti K.M."/>
            <person name="Lechner B.E."/>
            <person name="Liimatainen K."/>
            <person name="Lipzen A."/>
            <person name="Lukacs Z."/>
            <person name="Mihaltcheva S."/>
            <person name="Morgado L.N."/>
            <person name="Niskanen T."/>
            <person name="Noordeloos M.E."/>
            <person name="Ohm R.A."/>
            <person name="Ortiz-Santana B."/>
            <person name="Ovrebo C."/>
            <person name="Racz N."/>
            <person name="Riley R."/>
            <person name="Savchenko A."/>
            <person name="Shiryaev A."/>
            <person name="Soop K."/>
            <person name="Spirin V."/>
            <person name="Szebenyi C."/>
            <person name="Tomsovsky M."/>
            <person name="Tulloss R.E."/>
            <person name="Uehling J."/>
            <person name="Grigoriev I.V."/>
            <person name="Vagvolgyi C."/>
            <person name="Papp T."/>
            <person name="Martin F.M."/>
            <person name="Miettinen O."/>
            <person name="Hibbett D.S."/>
            <person name="Nagy L.G."/>
        </authorList>
    </citation>
    <scope>NUCLEOTIDE SEQUENCE [LARGE SCALE GENOMIC DNA]</scope>
    <source>
        <strain evidence="1 2">FP101781</strain>
    </source>
</reference>
<dbReference type="EMBL" id="QPFP01000163">
    <property type="protein sequence ID" value="TEB19906.1"/>
    <property type="molecule type" value="Genomic_DNA"/>
</dbReference>
<organism evidence="1 2">
    <name type="scientific">Coprinellus micaceus</name>
    <name type="common">Glistening ink-cap mushroom</name>
    <name type="synonym">Coprinus micaceus</name>
    <dbReference type="NCBI Taxonomy" id="71717"/>
    <lineage>
        <taxon>Eukaryota</taxon>
        <taxon>Fungi</taxon>
        <taxon>Dikarya</taxon>
        <taxon>Basidiomycota</taxon>
        <taxon>Agaricomycotina</taxon>
        <taxon>Agaricomycetes</taxon>
        <taxon>Agaricomycetidae</taxon>
        <taxon>Agaricales</taxon>
        <taxon>Agaricineae</taxon>
        <taxon>Psathyrellaceae</taxon>
        <taxon>Coprinellus</taxon>
    </lineage>
</organism>
<dbReference type="Proteomes" id="UP000298030">
    <property type="component" value="Unassembled WGS sequence"/>
</dbReference>
<evidence type="ECO:0000313" key="1">
    <source>
        <dbReference type="EMBL" id="TEB19906.1"/>
    </source>
</evidence>
<sequence>MIRIQSATPELQTPSAYQHNVHIPHSIWERFNVMKGVRRKNRSRARLSPFHPPQISKFTSHTIYASEDPQDRLLHRRTRALVIPTGHRERFPRSLELDRWALRSPQSLKCQMGRRESSACCSTSSTVDSEGIALSRGKLGS</sequence>
<proteinExistence type="predicted"/>
<protein>
    <submittedName>
        <fullName evidence="1">Uncharacterized protein</fullName>
    </submittedName>
</protein>
<gene>
    <name evidence="1" type="ORF">FA13DRAFT_298875</name>
</gene>
<dbReference type="AlphaFoldDB" id="A0A4Y7SDP5"/>
<name>A0A4Y7SDP5_COPMI</name>
<comment type="caution">
    <text evidence="1">The sequence shown here is derived from an EMBL/GenBank/DDBJ whole genome shotgun (WGS) entry which is preliminary data.</text>
</comment>
<accession>A0A4Y7SDP5</accession>
<keyword evidence="2" id="KW-1185">Reference proteome</keyword>